<evidence type="ECO:0000256" key="3">
    <source>
        <dbReference type="ARBA" id="ARBA00012551"/>
    </source>
</evidence>
<dbReference type="InterPro" id="IPR033762">
    <property type="entry name" value="MCM_OB"/>
</dbReference>
<evidence type="ECO:0000256" key="6">
    <source>
        <dbReference type="ARBA" id="ARBA00022801"/>
    </source>
</evidence>
<keyword evidence="4 14" id="KW-0235">DNA replication</keyword>
<evidence type="ECO:0000256" key="10">
    <source>
        <dbReference type="ARBA" id="ARBA00023242"/>
    </source>
</evidence>
<evidence type="ECO:0000256" key="8">
    <source>
        <dbReference type="ARBA" id="ARBA00022840"/>
    </source>
</evidence>
<dbReference type="PRINTS" id="PR01662">
    <property type="entry name" value="MCMPROTEIN6"/>
</dbReference>
<dbReference type="PROSITE" id="PS00847">
    <property type="entry name" value="MCM_1"/>
    <property type="match status" value="1"/>
</dbReference>
<sequence length="940" mass="103558">MNIDPSSSPASPAVRDTSLPPSSAPGPSLPSNGGSTPRRAPRRDALAFDDEEGGGREHEEATSRRRRKARGQMNLDIPIVRDAVGESVREAFETFIKEFTEEVDIASTPASDGGVPFASDELIYIQQIHTMSELELTTLYVDYGHLLAKDDVLARCDSAAVLSLSSLPPEGCFKTLWPMSRLNTSKSTPVAFHHLPLVSGIRELRTDRIGTLTSISGTVTRTSEVRPELLYGSFICEVCGGLVNEIEQQFKYTEPSLCPNPICGNRNAWQLQIDSSKFTDWQKVRIQENPSEIPTGSMPRSLDVILRGEMVERAKAGDKCVFTGTFIVVPDVSQLGLPGGDNAELMRQANRSGSNAASSVGGAGVTGLKSLGVRDLQYKTAFLACMVHSADGRHGTNIRGEEEGGEDDSETFARSLTQPELEELQQMIGSDHIYSRLVESIAPTVYGHEIVKKGLLLQLMGGVHKQTPEGMHLRGDINICIVGDPSTSKSQFLKYICSFLPRAVYTSGKASSAAGLTAAVVKDEETGDFTIEAGALMLADNGICAIDEFDKMDISDQIAIHEAMEQQTISIAKAGIHATLNARTSILAAANPIGGRYDRKKSLRANVAMTAPIMSRFDLFFVVLDQCDEKSDLNIAQHIVNVHRFQNDAIHPEFSTEALQRYIRYARTFNPKLTPEAADVLVEKYRILRQDDSSGAGRNSYRITVRQLESMIRLSEAIARANCTAEITPAFVREAYSLLRQSIIHVEQDDIDFDEEELEGEREGDRRPRAQTESQETQDVEMSGAGDESHTEGATGPGISSRGPSTVPEQAPPPPKRKMVINHDKYLRLQSLIVHRLSEVERDTGRGMDRDELVDWYLELVEEEIQDVEELEYEKELITKMLRKLVRDHYLVEIRGDVQESLPSIDESSGQPTLDSQDSDVRVFYMVHPSVDTEGSSSVP</sequence>
<evidence type="ECO:0000313" key="17">
    <source>
        <dbReference type="EMBL" id="KAJ3481359.1"/>
    </source>
</evidence>
<dbReference type="Gene3D" id="3.40.50.300">
    <property type="entry name" value="P-loop containing nucleotide triphosphate hydrolases"/>
    <property type="match status" value="1"/>
</dbReference>
<evidence type="ECO:0000256" key="13">
    <source>
        <dbReference type="RuleBase" id="RU004070"/>
    </source>
</evidence>
<dbReference type="GO" id="GO:0031261">
    <property type="term" value="C:DNA replication preinitiation complex"/>
    <property type="evidence" value="ECO:0007669"/>
    <property type="project" value="UniProtKB-ARBA"/>
</dbReference>
<dbReference type="InterPro" id="IPR001208">
    <property type="entry name" value="MCM_dom"/>
</dbReference>
<evidence type="ECO:0000256" key="4">
    <source>
        <dbReference type="ARBA" id="ARBA00022705"/>
    </source>
</evidence>
<dbReference type="SUPFAM" id="SSF52540">
    <property type="entry name" value="P-loop containing nucleoside triphosphate hydrolases"/>
    <property type="match status" value="1"/>
</dbReference>
<evidence type="ECO:0000256" key="7">
    <source>
        <dbReference type="ARBA" id="ARBA00022806"/>
    </source>
</evidence>
<dbReference type="FunFam" id="3.40.50.300:FF:000115">
    <property type="entry name" value="DNA helicase"/>
    <property type="match status" value="1"/>
</dbReference>
<feature type="compositionally biased region" description="Acidic residues" evidence="15">
    <location>
        <begin position="751"/>
        <end position="760"/>
    </location>
</feature>
<dbReference type="InterPro" id="IPR027417">
    <property type="entry name" value="P-loop_NTPase"/>
</dbReference>
<evidence type="ECO:0000256" key="14">
    <source>
        <dbReference type="RuleBase" id="RU368064"/>
    </source>
</evidence>
<dbReference type="InterPro" id="IPR008049">
    <property type="entry name" value="MCM6"/>
</dbReference>
<reference evidence="17" key="1">
    <citation type="submission" date="2022-07" db="EMBL/GenBank/DDBJ databases">
        <title>Genome Sequence of Physisporinus lineatus.</title>
        <authorList>
            <person name="Buettner E."/>
        </authorList>
    </citation>
    <scope>NUCLEOTIDE SEQUENCE</scope>
    <source>
        <strain evidence="17">VT162</strain>
    </source>
</reference>
<dbReference type="Gene3D" id="2.40.50.140">
    <property type="entry name" value="Nucleic acid-binding proteins"/>
    <property type="match status" value="1"/>
</dbReference>
<dbReference type="PROSITE" id="PS50051">
    <property type="entry name" value="MCM_2"/>
    <property type="match status" value="1"/>
</dbReference>
<feature type="region of interest" description="Disordered" evidence="15">
    <location>
        <begin position="751"/>
        <end position="820"/>
    </location>
</feature>
<dbReference type="Pfam" id="PF17855">
    <property type="entry name" value="MCM_lid"/>
    <property type="match status" value="1"/>
</dbReference>
<dbReference type="Pfam" id="PF18263">
    <property type="entry name" value="WHD_MCM6"/>
    <property type="match status" value="1"/>
</dbReference>
<proteinExistence type="inferred from homology"/>
<dbReference type="AlphaFoldDB" id="A0AAD5V0U3"/>
<comment type="function">
    <text evidence="14">Acts as component of the MCM2-7 complex (MCM complex) which is the replicative helicase essential for 'once per cell cycle' DNA replication initiation and elongation in eukaryotic cells. The active ATPase sites in the MCM2-7 ring are formed through the interaction surfaces of two neighboring subunits such that a critical structure of a conserved arginine finger motif is provided in trans relative to the ATP-binding site of the Walker A box of the adjacent subunit. The six ATPase active sites, however, are likely to contribute differentially to the complex helicase activity.</text>
</comment>
<dbReference type="InterPro" id="IPR041024">
    <property type="entry name" value="Mcm6_C"/>
</dbReference>
<dbReference type="InterPro" id="IPR018525">
    <property type="entry name" value="MCM_CS"/>
</dbReference>
<dbReference type="InterPro" id="IPR031327">
    <property type="entry name" value="MCM"/>
</dbReference>
<keyword evidence="6 14" id="KW-0378">Hydrolase</keyword>
<dbReference type="GO" id="GO:0005656">
    <property type="term" value="C:nuclear pre-replicative complex"/>
    <property type="evidence" value="ECO:0007669"/>
    <property type="project" value="UniProtKB-ARBA"/>
</dbReference>
<comment type="subunit">
    <text evidence="14">Component of the MCM2-7 complex.</text>
</comment>
<evidence type="ECO:0000256" key="15">
    <source>
        <dbReference type="SAM" id="MobiDB-lite"/>
    </source>
</evidence>
<evidence type="ECO:0000256" key="1">
    <source>
        <dbReference type="ARBA" id="ARBA00004123"/>
    </source>
</evidence>
<dbReference type="GO" id="GO:0042555">
    <property type="term" value="C:MCM complex"/>
    <property type="evidence" value="ECO:0007669"/>
    <property type="project" value="UniProtKB-UniRule"/>
</dbReference>
<dbReference type="GO" id="GO:0000727">
    <property type="term" value="P:double-strand break repair via break-induced replication"/>
    <property type="evidence" value="ECO:0007669"/>
    <property type="project" value="TreeGrafter"/>
</dbReference>
<evidence type="ECO:0000256" key="12">
    <source>
        <dbReference type="ARBA" id="ARBA00073495"/>
    </source>
</evidence>
<feature type="compositionally biased region" description="Basic and acidic residues" evidence="15">
    <location>
        <begin position="761"/>
        <end position="770"/>
    </location>
</feature>
<feature type="compositionally biased region" description="Basic and acidic residues" evidence="15">
    <location>
        <begin position="53"/>
        <end position="63"/>
    </location>
</feature>
<dbReference type="GO" id="GO:0006279">
    <property type="term" value="P:premeiotic DNA replication"/>
    <property type="evidence" value="ECO:0007669"/>
    <property type="project" value="UniProtKB-ARBA"/>
</dbReference>
<dbReference type="GO" id="GO:1990518">
    <property type="term" value="F:single-stranded 3'-5' DNA helicase activity"/>
    <property type="evidence" value="ECO:0007669"/>
    <property type="project" value="TreeGrafter"/>
</dbReference>
<dbReference type="Pfam" id="PF17207">
    <property type="entry name" value="MCM_OB"/>
    <property type="match status" value="1"/>
</dbReference>
<evidence type="ECO:0000313" key="18">
    <source>
        <dbReference type="Proteomes" id="UP001212997"/>
    </source>
</evidence>
<feature type="compositionally biased region" description="Polar residues" evidence="15">
    <location>
        <begin position="1"/>
        <end position="10"/>
    </location>
</feature>
<keyword evidence="10" id="KW-0539">Nucleus</keyword>
<feature type="domain" description="MCM C-terminal AAA(+) ATPase" evidence="16">
    <location>
        <begin position="433"/>
        <end position="639"/>
    </location>
</feature>
<comment type="caution">
    <text evidence="17">The sequence shown here is derived from an EMBL/GenBank/DDBJ whole genome shotgun (WGS) entry which is preliminary data.</text>
</comment>
<keyword evidence="18" id="KW-1185">Reference proteome</keyword>
<dbReference type="SUPFAM" id="SSF50249">
    <property type="entry name" value="Nucleic acid-binding proteins"/>
    <property type="match status" value="1"/>
</dbReference>
<gene>
    <name evidence="17" type="ORF">NLI96_g7713</name>
</gene>
<dbReference type="EMBL" id="JANAWD010000325">
    <property type="protein sequence ID" value="KAJ3481359.1"/>
    <property type="molecule type" value="Genomic_DNA"/>
</dbReference>
<dbReference type="Gene3D" id="1.20.58.870">
    <property type="match status" value="1"/>
</dbReference>
<comment type="similarity">
    <text evidence="2 13">Belongs to the MCM family.</text>
</comment>
<dbReference type="FunFam" id="2.20.28.10:FF:000003">
    <property type="entry name" value="DNA helicase"/>
    <property type="match status" value="1"/>
</dbReference>
<dbReference type="GO" id="GO:0016787">
    <property type="term" value="F:hydrolase activity"/>
    <property type="evidence" value="ECO:0007669"/>
    <property type="project" value="UniProtKB-KW"/>
</dbReference>
<dbReference type="Gene3D" id="3.30.1640.10">
    <property type="entry name" value="mini-chromosome maintenance (MCM) complex, chain A, domain 1"/>
    <property type="match status" value="1"/>
</dbReference>
<protein>
    <recommendedName>
        <fullName evidence="12 14">DNA replication licensing factor MCM6</fullName>
        <ecNumber evidence="3 14">3.6.4.12</ecNumber>
    </recommendedName>
</protein>
<dbReference type="CDD" id="cd17757">
    <property type="entry name" value="MCM6"/>
    <property type="match status" value="1"/>
</dbReference>
<feature type="region of interest" description="Disordered" evidence="15">
    <location>
        <begin position="1"/>
        <end position="69"/>
    </location>
</feature>
<comment type="catalytic activity">
    <reaction evidence="14">
        <text>ATP + H2O = ADP + phosphate + H(+)</text>
        <dbReference type="Rhea" id="RHEA:13065"/>
        <dbReference type="ChEBI" id="CHEBI:15377"/>
        <dbReference type="ChEBI" id="CHEBI:15378"/>
        <dbReference type="ChEBI" id="CHEBI:30616"/>
        <dbReference type="ChEBI" id="CHEBI:43474"/>
        <dbReference type="ChEBI" id="CHEBI:456216"/>
        <dbReference type="EC" id="3.6.4.12"/>
    </reaction>
</comment>
<keyword evidence="5 13" id="KW-0547">Nucleotide-binding</keyword>
<evidence type="ECO:0000256" key="5">
    <source>
        <dbReference type="ARBA" id="ARBA00022741"/>
    </source>
</evidence>
<dbReference type="GO" id="GO:0003697">
    <property type="term" value="F:single-stranded DNA binding"/>
    <property type="evidence" value="ECO:0007669"/>
    <property type="project" value="TreeGrafter"/>
</dbReference>
<comment type="subcellular location">
    <subcellularLocation>
        <location evidence="1 14">Nucleus</location>
    </subcellularLocation>
</comment>
<dbReference type="InterPro" id="IPR041562">
    <property type="entry name" value="MCM_lid"/>
</dbReference>
<dbReference type="FunFam" id="1.20.58.870:FF:000002">
    <property type="entry name" value="DNA helicase"/>
    <property type="match status" value="1"/>
</dbReference>
<keyword evidence="7 14" id="KW-0347">Helicase</keyword>
<dbReference type="PANTHER" id="PTHR11630">
    <property type="entry name" value="DNA REPLICATION LICENSING FACTOR MCM FAMILY MEMBER"/>
    <property type="match status" value="1"/>
</dbReference>
<keyword evidence="8 13" id="KW-0067">ATP-binding</keyword>
<evidence type="ECO:0000256" key="9">
    <source>
        <dbReference type="ARBA" id="ARBA00023125"/>
    </source>
</evidence>
<evidence type="ECO:0000256" key="2">
    <source>
        <dbReference type="ARBA" id="ARBA00008010"/>
    </source>
</evidence>
<dbReference type="InterPro" id="IPR027925">
    <property type="entry name" value="MCM_N"/>
</dbReference>
<dbReference type="GO" id="GO:0006270">
    <property type="term" value="P:DNA replication initiation"/>
    <property type="evidence" value="ECO:0007669"/>
    <property type="project" value="UniProtKB-UniRule"/>
</dbReference>
<dbReference type="SMART" id="SM00350">
    <property type="entry name" value="MCM"/>
    <property type="match status" value="1"/>
</dbReference>
<dbReference type="GO" id="GO:0005524">
    <property type="term" value="F:ATP binding"/>
    <property type="evidence" value="ECO:0007669"/>
    <property type="project" value="UniProtKB-UniRule"/>
</dbReference>
<dbReference type="EC" id="3.6.4.12" evidence="3 14"/>
<dbReference type="Pfam" id="PF14551">
    <property type="entry name" value="MCM_N"/>
    <property type="match status" value="1"/>
</dbReference>
<dbReference type="Pfam" id="PF00493">
    <property type="entry name" value="MCM"/>
    <property type="match status" value="1"/>
</dbReference>
<dbReference type="GO" id="GO:1902969">
    <property type="term" value="P:mitotic DNA replication"/>
    <property type="evidence" value="ECO:0007669"/>
    <property type="project" value="TreeGrafter"/>
</dbReference>
<dbReference type="PRINTS" id="PR01657">
    <property type="entry name" value="MCMFAMILY"/>
</dbReference>
<dbReference type="PANTHER" id="PTHR11630:SF43">
    <property type="entry name" value="DNA REPLICATION LICENSING FACTOR MCM6"/>
    <property type="match status" value="1"/>
</dbReference>
<keyword evidence="9 13" id="KW-0238">DNA-binding</keyword>
<dbReference type="Gene3D" id="2.20.28.10">
    <property type="match status" value="1"/>
</dbReference>
<evidence type="ECO:0000256" key="11">
    <source>
        <dbReference type="ARBA" id="ARBA00023306"/>
    </source>
</evidence>
<name>A0AAD5V0U3_9APHY</name>
<dbReference type="InterPro" id="IPR012340">
    <property type="entry name" value="NA-bd_OB-fold"/>
</dbReference>
<dbReference type="GO" id="GO:0043596">
    <property type="term" value="C:nuclear replication fork"/>
    <property type="evidence" value="ECO:0007669"/>
    <property type="project" value="UniProtKB-ARBA"/>
</dbReference>
<organism evidence="17 18">
    <name type="scientific">Meripilus lineatus</name>
    <dbReference type="NCBI Taxonomy" id="2056292"/>
    <lineage>
        <taxon>Eukaryota</taxon>
        <taxon>Fungi</taxon>
        <taxon>Dikarya</taxon>
        <taxon>Basidiomycota</taxon>
        <taxon>Agaricomycotina</taxon>
        <taxon>Agaricomycetes</taxon>
        <taxon>Polyporales</taxon>
        <taxon>Meripilaceae</taxon>
        <taxon>Meripilus</taxon>
    </lineage>
</organism>
<accession>A0AAD5V0U3</accession>
<evidence type="ECO:0000259" key="16">
    <source>
        <dbReference type="PROSITE" id="PS50051"/>
    </source>
</evidence>
<keyword evidence="11 14" id="KW-0131">Cell cycle</keyword>
<dbReference type="GO" id="GO:0097373">
    <property type="term" value="C:MCM core complex"/>
    <property type="evidence" value="ECO:0007669"/>
    <property type="project" value="UniProtKB-ARBA"/>
</dbReference>
<dbReference type="Proteomes" id="UP001212997">
    <property type="component" value="Unassembled WGS sequence"/>
</dbReference>